<evidence type="ECO:0000313" key="1">
    <source>
        <dbReference type="EMBL" id="RCW88660.1"/>
    </source>
</evidence>
<dbReference type="Pfam" id="PF00805">
    <property type="entry name" value="Pentapeptide"/>
    <property type="match status" value="2"/>
</dbReference>
<dbReference type="PANTHER" id="PTHR14136:SF17">
    <property type="entry name" value="BTB_POZ DOMAIN-CONTAINING PROTEIN KCTD9"/>
    <property type="match status" value="1"/>
</dbReference>
<proteinExistence type="predicted"/>
<name>A0A368Z877_9RHOB</name>
<dbReference type="Proteomes" id="UP000253345">
    <property type="component" value="Unassembled WGS sequence"/>
</dbReference>
<dbReference type="RefSeq" id="WP_114347419.1">
    <property type="nucleotide sequence ID" value="NZ_QPJL01000001.1"/>
</dbReference>
<reference evidence="1 2" key="1">
    <citation type="submission" date="2018-07" db="EMBL/GenBank/DDBJ databases">
        <title>Genomic Encyclopedia of Type Strains, Phase III (KMG-III): the genomes of soil and plant-associated and newly described type strains.</title>
        <authorList>
            <person name="Whitman W."/>
        </authorList>
    </citation>
    <scope>NUCLEOTIDE SEQUENCE [LARGE SCALE GENOMIC DNA]</scope>
    <source>
        <strain evidence="1 2">CECT 8525</strain>
    </source>
</reference>
<evidence type="ECO:0000313" key="2">
    <source>
        <dbReference type="Proteomes" id="UP000253345"/>
    </source>
</evidence>
<keyword evidence="2" id="KW-1185">Reference proteome</keyword>
<accession>A0A368Z877</accession>
<dbReference type="OrthoDB" id="7770529at2"/>
<comment type="caution">
    <text evidence="1">The sequence shown here is derived from an EMBL/GenBank/DDBJ whole genome shotgun (WGS) entry which is preliminary data.</text>
</comment>
<sequence length="238" mass="24897">MAEFTRADIMRKIGTTGRLEMAGKDMAGLDLSGLTMVGADLSYTDLRGADLSGAQLSGASLWSAKAKGANFRGANLVGASLGLADLAGADLRGAQLERADLTGTRLDGADLTDARLRGAWLDTMQRALAIGAPPLRYPARQGPSTCILHEDHMNAPVALRCGDRLEVHLRNEADPAARKPGLARIEGAQILSGSNLPCAVEGPVYVLAFDAVAPGRARMVVERGEGRAPIAFDVLVTP</sequence>
<dbReference type="PANTHER" id="PTHR14136">
    <property type="entry name" value="BTB_POZ DOMAIN-CONTAINING PROTEIN KCTD9"/>
    <property type="match status" value="1"/>
</dbReference>
<gene>
    <name evidence="1" type="ORF">DFP89_10193</name>
</gene>
<dbReference type="SUPFAM" id="SSF141571">
    <property type="entry name" value="Pentapeptide repeat-like"/>
    <property type="match status" value="1"/>
</dbReference>
<dbReference type="InterPro" id="IPR051082">
    <property type="entry name" value="Pentapeptide-BTB/POZ_domain"/>
</dbReference>
<organism evidence="1 2">
    <name type="scientific">Paracoccus lutimaris</name>
    <dbReference type="NCBI Taxonomy" id="1490030"/>
    <lineage>
        <taxon>Bacteria</taxon>
        <taxon>Pseudomonadati</taxon>
        <taxon>Pseudomonadota</taxon>
        <taxon>Alphaproteobacteria</taxon>
        <taxon>Rhodobacterales</taxon>
        <taxon>Paracoccaceae</taxon>
        <taxon>Paracoccus</taxon>
    </lineage>
</organism>
<protein>
    <submittedName>
        <fullName evidence="1">Pentapeptide repeat protein</fullName>
    </submittedName>
</protein>
<dbReference type="AlphaFoldDB" id="A0A368Z877"/>
<dbReference type="InterPro" id="IPR001646">
    <property type="entry name" value="5peptide_repeat"/>
</dbReference>
<dbReference type="Gene3D" id="2.160.20.80">
    <property type="entry name" value="E3 ubiquitin-protein ligase SopA"/>
    <property type="match status" value="1"/>
</dbReference>
<dbReference type="EMBL" id="QPJL01000001">
    <property type="protein sequence ID" value="RCW88660.1"/>
    <property type="molecule type" value="Genomic_DNA"/>
</dbReference>